<evidence type="ECO:0000256" key="2">
    <source>
        <dbReference type="RuleBase" id="RU362097"/>
    </source>
</evidence>
<evidence type="ECO:0000313" key="5">
    <source>
        <dbReference type="Proteomes" id="UP000006844"/>
    </source>
</evidence>
<dbReference type="AlphaFoldDB" id="E8UYJ4"/>
<dbReference type="RefSeq" id="WP_013568880.1">
    <property type="nucleotide sequence ID" value="NC_014963.1"/>
</dbReference>
<keyword evidence="5" id="KW-1185">Reference proteome</keyword>
<evidence type="ECO:0000256" key="1">
    <source>
        <dbReference type="ARBA" id="ARBA00007613"/>
    </source>
</evidence>
<dbReference type="PANTHER" id="PTHR30203">
    <property type="entry name" value="OUTER MEMBRANE CATION EFFLUX PROTEIN"/>
    <property type="match status" value="1"/>
</dbReference>
<dbReference type="GO" id="GO:0015562">
    <property type="term" value="F:efflux transmembrane transporter activity"/>
    <property type="evidence" value="ECO:0007669"/>
    <property type="project" value="InterPro"/>
</dbReference>
<evidence type="ECO:0000313" key="4">
    <source>
        <dbReference type="EMBL" id="ADV83147.1"/>
    </source>
</evidence>
<dbReference type="Gene3D" id="1.20.1600.10">
    <property type="entry name" value="Outer membrane efflux proteins (OEP)"/>
    <property type="match status" value="1"/>
</dbReference>
<keyword evidence="2" id="KW-1134">Transmembrane beta strand</keyword>
<protein>
    <submittedName>
        <fullName evidence="4">RND efflux system, outer membrane lipoprotein, NodT family</fullName>
    </submittedName>
</protein>
<dbReference type="OrthoDB" id="9783163at2"/>
<dbReference type="HOGENOM" id="CLU_012817_13_3_0"/>
<feature type="coiled-coil region" evidence="3">
    <location>
        <begin position="239"/>
        <end position="266"/>
    </location>
</feature>
<keyword evidence="3" id="KW-0175">Coiled coil</keyword>
<dbReference type="EMBL" id="CP002467">
    <property type="protein sequence ID" value="ADV83147.1"/>
    <property type="molecule type" value="Genomic_DNA"/>
</dbReference>
<sequence length="484" mass="52840">MSRTRRIKWTARKPGTALFLVTAIGIAGCKVGPNYKRPVVDMPANYRQAQAPDIAAASNDPASLGDHQWATIFQDPILQKLIQQALTDNLDLHIAAQRVLEAQAQLGMTRPQQFPSVSGSVGYSALQIPQSLAGNNSDGTPATSLYRGGGPSASTAWNLDFWGMYRRQSEAARADLLASEWGQRATRTTLVQSVADAYFQLRSLDAELEITQNTIKARTDSLKLTQALNQHGAGSLADVRQAEELLHAAQANLPELRRQIAVEENALSTLLGHNPGPIGRGLPIDQQPHPLEIPVGVPSQLLVRRPDIQQAEARLAAANARIGVARAQYFPQVSLTGMGGFGSNQLNAILNGSNAYWYAAGSISEPIFDAGRIRNNYHLSQAQQQEMLFTYRKSILNALQDVSNSLVSYRETRERRQEQFEQVKSAADAVRLARLRYAGGNTSYLEVLTTDTDLYSAQLLLAQSQQQEANSLVQLYAALGGGWQ</sequence>
<name>E8UYJ4_TERSS</name>
<keyword evidence="2" id="KW-0812">Transmembrane</keyword>
<accession>E8UYJ4</accession>
<dbReference type="KEGG" id="tsa:AciPR4_2367"/>
<comment type="subcellular location">
    <subcellularLocation>
        <location evidence="2">Cell membrane</location>
        <topology evidence="2">Lipid-anchor</topology>
    </subcellularLocation>
</comment>
<dbReference type="SUPFAM" id="SSF56954">
    <property type="entry name" value="Outer membrane efflux proteins (OEP)"/>
    <property type="match status" value="1"/>
</dbReference>
<organism evidence="4 5">
    <name type="scientific">Terriglobus saanensis (strain ATCC BAA-1853 / DSM 23119 / SP1PR4)</name>
    <dbReference type="NCBI Taxonomy" id="401053"/>
    <lineage>
        <taxon>Bacteria</taxon>
        <taxon>Pseudomonadati</taxon>
        <taxon>Acidobacteriota</taxon>
        <taxon>Terriglobia</taxon>
        <taxon>Terriglobales</taxon>
        <taxon>Acidobacteriaceae</taxon>
        <taxon>Terriglobus</taxon>
    </lineage>
</organism>
<dbReference type="Proteomes" id="UP000006844">
    <property type="component" value="Chromosome"/>
</dbReference>
<keyword evidence="2 4" id="KW-0449">Lipoprotein</keyword>
<gene>
    <name evidence="4" type="ordered locus">AciPR4_2367</name>
</gene>
<dbReference type="InterPro" id="IPR010131">
    <property type="entry name" value="MdtP/NodT-like"/>
</dbReference>
<dbReference type="Pfam" id="PF02321">
    <property type="entry name" value="OEP"/>
    <property type="match status" value="2"/>
</dbReference>
<keyword evidence="2" id="KW-0564">Palmitate</keyword>
<dbReference type="eggNOG" id="COG1538">
    <property type="taxonomic scope" value="Bacteria"/>
</dbReference>
<keyword evidence="2" id="KW-0472">Membrane</keyword>
<dbReference type="NCBIfam" id="TIGR01845">
    <property type="entry name" value="outer_NodT"/>
    <property type="match status" value="1"/>
</dbReference>
<dbReference type="PANTHER" id="PTHR30203:SF33">
    <property type="entry name" value="BLR4455 PROTEIN"/>
    <property type="match status" value="1"/>
</dbReference>
<dbReference type="Gene3D" id="2.20.200.10">
    <property type="entry name" value="Outer membrane efflux proteins (OEP)"/>
    <property type="match status" value="1"/>
</dbReference>
<dbReference type="InterPro" id="IPR003423">
    <property type="entry name" value="OMP_efflux"/>
</dbReference>
<dbReference type="STRING" id="401053.AciPR4_2367"/>
<proteinExistence type="inferred from homology"/>
<dbReference type="GO" id="GO:0005886">
    <property type="term" value="C:plasma membrane"/>
    <property type="evidence" value="ECO:0007669"/>
    <property type="project" value="UniProtKB-SubCell"/>
</dbReference>
<evidence type="ECO:0000256" key="3">
    <source>
        <dbReference type="SAM" id="Coils"/>
    </source>
</evidence>
<dbReference type="PROSITE" id="PS51257">
    <property type="entry name" value="PROKAR_LIPOPROTEIN"/>
    <property type="match status" value="1"/>
</dbReference>
<comment type="similarity">
    <text evidence="1 2">Belongs to the outer membrane factor (OMF) (TC 1.B.17) family.</text>
</comment>
<reference evidence="4 5" key="1">
    <citation type="journal article" date="2012" name="Stand. Genomic Sci.">
        <title>Complete genome sequence of Terriglobus saanensis type strain SP1PR4(T), an Acidobacteria from tundra soil.</title>
        <authorList>
            <person name="Rawat S.R."/>
            <person name="Mannisto M.K."/>
            <person name="Starovoytov V."/>
            <person name="Goodwin L."/>
            <person name="Nolan M."/>
            <person name="Hauser L."/>
            <person name="Land M."/>
            <person name="Davenport K.W."/>
            <person name="Woyke T."/>
            <person name="Haggblom M.M."/>
        </authorList>
    </citation>
    <scope>NUCLEOTIDE SEQUENCE</scope>
    <source>
        <strain evidence="5">ATCC BAA-1853 / DSM 23119 / SP1PR4</strain>
    </source>
</reference>